<evidence type="ECO:0000256" key="1">
    <source>
        <dbReference type="ARBA" id="ARBA00022555"/>
    </source>
</evidence>
<proteinExistence type="predicted"/>
<reference evidence="6" key="1">
    <citation type="submission" date="2023-12" db="EMBL/GenBank/DDBJ databases">
        <title>Novel isolates from deep terrestrial aquifers shed light on the physiology and ecology of the class Limnochordia.</title>
        <authorList>
            <person name="Karnachuk O.V."/>
            <person name="Lukina A.P."/>
            <person name="Avakyan M.R."/>
            <person name="Kadnikov V."/>
            <person name="Begmatov S."/>
            <person name="Beletsky A.V."/>
            <person name="Mardanov A.V."/>
            <person name="Ravin N.V."/>
        </authorList>
    </citation>
    <scope>NUCLEOTIDE SEQUENCE [LARGE SCALE GENOMIC DNA]</scope>
    <source>
        <strain evidence="6">LN</strain>
    </source>
</reference>
<keyword evidence="2 3" id="KW-0694">RNA-binding</keyword>
<dbReference type="InterPro" id="IPR051270">
    <property type="entry name" value="Tyrosine-tRNA_ligase_regulator"/>
</dbReference>
<evidence type="ECO:0000256" key="3">
    <source>
        <dbReference type="PROSITE-ProRule" id="PRU00209"/>
    </source>
</evidence>
<dbReference type="Pfam" id="PF01588">
    <property type="entry name" value="tRNA_bind"/>
    <property type="match status" value="1"/>
</dbReference>
<dbReference type="Gene3D" id="2.40.50.140">
    <property type="entry name" value="Nucleic acid-binding proteins"/>
    <property type="match status" value="1"/>
</dbReference>
<accession>A0ABZ1BP38</accession>
<organism evidence="5 6">
    <name type="scientific">Geochorda subterranea</name>
    <dbReference type="NCBI Taxonomy" id="3109564"/>
    <lineage>
        <taxon>Bacteria</taxon>
        <taxon>Bacillati</taxon>
        <taxon>Bacillota</taxon>
        <taxon>Limnochordia</taxon>
        <taxon>Limnochordales</taxon>
        <taxon>Geochordaceae</taxon>
        <taxon>Geochorda</taxon>
    </lineage>
</organism>
<dbReference type="InterPro" id="IPR002547">
    <property type="entry name" value="tRNA-bd_dom"/>
</dbReference>
<evidence type="ECO:0000313" key="5">
    <source>
        <dbReference type="EMBL" id="WRP14191.1"/>
    </source>
</evidence>
<dbReference type="Proteomes" id="UP001333102">
    <property type="component" value="Chromosome"/>
</dbReference>
<keyword evidence="6" id="KW-1185">Reference proteome</keyword>
<dbReference type="CDD" id="cd02798">
    <property type="entry name" value="tRNA_bind_CsaA"/>
    <property type="match status" value="1"/>
</dbReference>
<dbReference type="NCBIfam" id="TIGR02222">
    <property type="entry name" value="chap_CsaA"/>
    <property type="match status" value="1"/>
</dbReference>
<feature type="domain" description="TRNA-binding" evidence="4">
    <location>
        <begin position="20"/>
        <end position="123"/>
    </location>
</feature>
<dbReference type="NCBIfam" id="NF007495">
    <property type="entry name" value="PRK10089.1-4"/>
    <property type="match status" value="1"/>
</dbReference>
<dbReference type="InterPro" id="IPR008231">
    <property type="entry name" value="CsaA"/>
</dbReference>
<keyword evidence="1 3" id="KW-0820">tRNA-binding</keyword>
<dbReference type="InterPro" id="IPR012340">
    <property type="entry name" value="NA-bd_OB-fold"/>
</dbReference>
<dbReference type="PANTHER" id="PTHR11586">
    <property type="entry name" value="TRNA-AMINOACYLATION COFACTOR ARC1 FAMILY MEMBER"/>
    <property type="match status" value="1"/>
</dbReference>
<protein>
    <submittedName>
        <fullName evidence="5">tRNA-binding protein</fullName>
    </submittedName>
</protein>
<evidence type="ECO:0000313" key="6">
    <source>
        <dbReference type="Proteomes" id="UP001333102"/>
    </source>
</evidence>
<dbReference type="EMBL" id="CP141614">
    <property type="protein sequence ID" value="WRP14191.1"/>
    <property type="molecule type" value="Genomic_DNA"/>
</dbReference>
<dbReference type="NCBIfam" id="NF007494">
    <property type="entry name" value="PRK10089.1-3"/>
    <property type="match status" value="1"/>
</dbReference>
<dbReference type="SUPFAM" id="SSF50249">
    <property type="entry name" value="Nucleic acid-binding proteins"/>
    <property type="match status" value="1"/>
</dbReference>
<dbReference type="RefSeq" id="WP_324668494.1">
    <property type="nucleotide sequence ID" value="NZ_CP141614.1"/>
</dbReference>
<evidence type="ECO:0000259" key="4">
    <source>
        <dbReference type="PROSITE" id="PS50886"/>
    </source>
</evidence>
<evidence type="ECO:0000256" key="2">
    <source>
        <dbReference type="ARBA" id="ARBA00022884"/>
    </source>
</evidence>
<sequence length="123" mass="13286">MEVDPLSGVPPLKPQVSPEAWERLDIRIGQVVEAWPAEHTHRPAYRLVIDFGPLGRRTSSAQITALYTPEQLVGRSVVAVVNLPPKRVGGFKSEVLVLGAVDGEGRVVLLEPERPCPPGLPVG</sequence>
<gene>
    <name evidence="5" type="ORF">VLY81_12320</name>
</gene>
<name>A0ABZ1BP38_9FIRM</name>
<dbReference type="PANTHER" id="PTHR11586:SF37">
    <property type="entry name" value="TRNA-BINDING DOMAIN-CONTAINING PROTEIN"/>
    <property type="match status" value="1"/>
</dbReference>
<dbReference type="PROSITE" id="PS50886">
    <property type="entry name" value="TRBD"/>
    <property type="match status" value="1"/>
</dbReference>